<keyword evidence="4" id="KW-0788">Thiol protease</keyword>
<organism evidence="7 8">
    <name type="scientific">Lawsonibacter faecis</name>
    <dbReference type="NCBI Taxonomy" id="2763052"/>
    <lineage>
        <taxon>Bacteria</taxon>
        <taxon>Bacillati</taxon>
        <taxon>Bacillota</taxon>
        <taxon>Clostridia</taxon>
        <taxon>Eubacteriales</taxon>
        <taxon>Oscillospiraceae</taxon>
        <taxon>Lawsonibacter</taxon>
    </lineage>
</organism>
<keyword evidence="3" id="KW-0378">Hydrolase</keyword>
<evidence type="ECO:0000313" key="8">
    <source>
        <dbReference type="Proteomes" id="UP000607645"/>
    </source>
</evidence>
<evidence type="ECO:0000259" key="6">
    <source>
        <dbReference type="PROSITE" id="PS51935"/>
    </source>
</evidence>
<reference evidence="7" key="1">
    <citation type="submission" date="2020-08" db="EMBL/GenBank/DDBJ databases">
        <title>Genome public.</title>
        <authorList>
            <person name="Liu C."/>
            <person name="Sun Q."/>
        </authorList>
    </citation>
    <scope>NUCLEOTIDE SEQUENCE</scope>
    <source>
        <strain evidence="7">NSJ-52</strain>
    </source>
</reference>
<dbReference type="Proteomes" id="UP000607645">
    <property type="component" value="Unassembled WGS sequence"/>
</dbReference>
<dbReference type="InterPro" id="IPR000064">
    <property type="entry name" value="NLP_P60_dom"/>
</dbReference>
<keyword evidence="2" id="KW-0645">Protease</keyword>
<evidence type="ECO:0000256" key="1">
    <source>
        <dbReference type="ARBA" id="ARBA00007074"/>
    </source>
</evidence>
<dbReference type="AlphaFoldDB" id="A0A8J6JJ35"/>
<accession>A0A8J6JJ35</accession>
<evidence type="ECO:0000256" key="2">
    <source>
        <dbReference type="ARBA" id="ARBA00022670"/>
    </source>
</evidence>
<protein>
    <submittedName>
        <fullName evidence="7">C40 family peptidase</fullName>
    </submittedName>
</protein>
<evidence type="ECO:0000256" key="5">
    <source>
        <dbReference type="SAM" id="MobiDB-lite"/>
    </source>
</evidence>
<evidence type="ECO:0000256" key="4">
    <source>
        <dbReference type="ARBA" id="ARBA00022807"/>
    </source>
</evidence>
<dbReference type="InterPro" id="IPR038765">
    <property type="entry name" value="Papain-like_cys_pep_sf"/>
</dbReference>
<sequence length="577" mass="64889">MAKRSPRLIFTEEERALPELERAVRKADRAAVKLEKAEAKIPKKTVKVKKRVVDSESGKVTTRLFFEEADKKRPPSKLAHAARKAPPDTVRSAVHRKLREEGDDNPGTEAANTLTETAERTWRIAESAHRSHAEKPYRRADKAEAGADKANLKALNKQYEQEYGRASNPYSRWQQKQAIKKEYAAAKAGNGARNTVKASETTAKAAGRAAEGSKELGSFFVRHKKGFLIAGGIAAAILLLMTCISSCSTLFQGGVSGIVSSTYPLEDADMLAAEAAYCAMEDELREYLNSYESTHDYNEYHFDLDEIEHDPYVLISMITALKGGEWTIDEIGGILETLFEKQYILTETVATETRYRTETRIGYYTDENGNLQSYEYEAEVPYTWYICHVELENFNLSHVPVHIMSHDQLSMYAVYMSVLGNRPDLFPGSPYVNRYYHTQYEKYEIPPEALADEQFAAVIKEAEKYLGYPYIWGGSSPATSFDCSGFVSYVYNNCGLHWSFGRLGAEGLRGMCAYVSPESARPGDLIFFEKTYDTAGASHVGIYVGNNRMLHCGDPIHYASIDTSYWRSHFLQFGRLP</sequence>
<dbReference type="SUPFAM" id="SSF54001">
    <property type="entry name" value="Cysteine proteinases"/>
    <property type="match status" value="1"/>
</dbReference>
<dbReference type="PANTHER" id="PTHR47053:SF1">
    <property type="entry name" value="MUREIN DD-ENDOPEPTIDASE MEPH-RELATED"/>
    <property type="match status" value="1"/>
</dbReference>
<comment type="caution">
    <text evidence="7">The sequence shown here is derived from an EMBL/GenBank/DDBJ whole genome shotgun (WGS) entry which is preliminary data.</text>
</comment>
<dbReference type="NCBIfam" id="NF045974">
    <property type="entry name" value="conju_CD1108"/>
    <property type="match status" value="1"/>
</dbReference>
<dbReference type="Pfam" id="PF00877">
    <property type="entry name" value="NLPC_P60"/>
    <property type="match status" value="1"/>
</dbReference>
<keyword evidence="8" id="KW-1185">Reference proteome</keyword>
<dbReference type="Gene3D" id="3.90.1720.10">
    <property type="entry name" value="endopeptidase domain like (from Nostoc punctiforme)"/>
    <property type="match status" value="1"/>
</dbReference>
<dbReference type="GO" id="GO:0008234">
    <property type="term" value="F:cysteine-type peptidase activity"/>
    <property type="evidence" value="ECO:0007669"/>
    <property type="project" value="UniProtKB-KW"/>
</dbReference>
<proteinExistence type="inferred from homology"/>
<dbReference type="GO" id="GO:0006508">
    <property type="term" value="P:proteolysis"/>
    <property type="evidence" value="ECO:0007669"/>
    <property type="project" value="UniProtKB-KW"/>
</dbReference>
<name>A0A8J6JJ35_9FIRM</name>
<dbReference type="PROSITE" id="PS51935">
    <property type="entry name" value="NLPC_P60"/>
    <property type="match status" value="1"/>
</dbReference>
<evidence type="ECO:0000256" key="3">
    <source>
        <dbReference type="ARBA" id="ARBA00022801"/>
    </source>
</evidence>
<dbReference type="InterPro" id="IPR051202">
    <property type="entry name" value="Peptidase_C40"/>
</dbReference>
<evidence type="ECO:0000313" key="7">
    <source>
        <dbReference type="EMBL" id="MBC5736179.1"/>
    </source>
</evidence>
<dbReference type="RefSeq" id="WP_186918547.1">
    <property type="nucleotide sequence ID" value="NZ_JACOPQ010000002.1"/>
</dbReference>
<feature type="region of interest" description="Disordered" evidence="5">
    <location>
        <begin position="67"/>
        <end position="111"/>
    </location>
</feature>
<feature type="domain" description="NlpC/P60" evidence="6">
    <location>
        <begin position="452"/>
        <end position="577"/>
    </location>
</feature>
<dbReference type="PANTHER" id="PTHR47053">
    <property type="entry name" value="MUREIN DD-ENDOPEPTIDASE MEPH-RELATED"/>
    <property type="match status" value="1"/>
</dbReference>
<gene>
    <name evidence="7" type="ORF">H8S62_04030</name>
</gene>
<comment type="similarity">
    <text evidence="1">Belongs to the peptidase C40 family.</text>
</comment>
<dbReference type="EMBL" id="JACOPQ010000002">
    <property type="protein sequence ID" value="MBC5736179.1"/>
    <property type="molecule type" value="Genomic_DNA"/>
</dbReference>